<dbReference type="RefSeq" id="WP_189701207.1">
    <property type="nucleotide sequence ID" value="NZ_BMTA01000025.1"/>
</dbReference>
<dbReference type="InterPro" id="IPR000835">
    <property type="entry name" value="HTH_MarR-typ"/>
</dbReference>
<dbReference type="KEGG" id="schf:IPT68_04035"/>
<dbReference type="Gene3D" id="1.10.10.10">
    <property type="entry name" value="Winged helix-like DNA-binding domain superfamily/Winged helix DNA-binding domain"/>
    <property type="match status" value="1"/>
</dbReference>
<dbReference type="PANTHER" id="PTHR33164">
    <property type="entry name" value="TRANSCRIPTIONAL REGULATOR, MARR FAMILY"/>
    <property type="match status" value="1"/>
</dbReference>
<dbReference type="InterPro" id="IPR036388">
    <property type="entry name" value="WH-like_DNA-bd_sf"/>
</dbReference>
<protein>
    <submittedName>
        <fullName evidence="2">MarR family transcriptional regulator</fullName>
    </submittedName>
</protein>
<dbReference type="AlphaFoldDB" id="A0A7M2TCV5"/>
<accession>A0A7M2TCV5</accession>
<dbReference type="PRINTS" id="PR00598">
    <property type="entry name" value="HTHMARR"/>
</dbReference>
<reference evidence="2 3" key="1">
    <citation type="submission" date="2020-10" db="EMBL/GenBank/DDBJ databases">
        <title>Streptomyces chromofuscus complate genome analysis.</title>
        <authorList>
            <person name="Anwar N."/>
        </authorList>
    </citation>
    <scope>NUCLEOTIDE SEQUENCE [LARGE SCALE GENOMIC DNA]</scope>
    <source>
        <strain evidence="2 3">DSM 40273</strain>
    </source>
</reference>
<dbReference type="Proteomes" id="UP000594008">
    <property type="component" value="Chromosome"/>
</dbReference>
<dbReference type="InterPro" id="IPR039422">
    <property type="entry name" value="MarR/SlyA-like"/>
</dbReference>
<feature type="domain" description="HTH marR-type" evidence="1">
    <location>
        <begin position="33"/>
        <end position="172"/>
    </location>
</feature>
<gene>
    <name evidence="2" type="ORF">IPT68_04035</name>
</gene>
<dbReference type="PROSITE" id="PS50995">
    <property type="entry name" value="HTH_MARR_2"/>
    <property type="match status" value="1"/>
</dbReference>
<sequence>MSAKFEDEPSGGDSVDAMLRQSRLQWPELDVSSMAVIGRLLRAARLTEEVLADRLRRREGRTIANVGDMDLLLALRRAAPSYALTPGQLMRSLIVSSAGLSGRLNRLEREGWITRTISPEDRRSTRVSLTEQALAELDTRIEALFALERELVSVLEPDERATVARALRKLLLSLESAP</sequence>
<dbReference type="PANTHER" id="PTHR33164:SF104">
    <property type="entry name" value="TRANSCRIPTIONAL REGULATORY PROTEIN"/>
    <property type="match status" value="1"/>
</dbReference>
<evidence type="ECO:0000259" key="1">
    <source>
        <dbReference type="PROSITE" id="PS50995"/>
    </source>
</evidence>
<keyword evidence="3" id="KW-1185">Reference proteome</keyword>
<dbReference type="GO" id="GO:0003700">
    <property type="term" value="F:DNA-binding transcription factor activity"/>
    <property type="evidence" value="ECO:0007669"/>
    <property type="project" value="InterPro"/>
</dbReference>
<dbReference type="SUPFAM" id="SSF46785">
    <property type="entry name" value="Winged helix' DNA-binding domain"/>
    <property type="match status" value="1"/>
</dbReference>
<dbReference type="InterPro" id="IPR036390">
    <property type="entry name" value="WH_DNA-bd_sf"/>
</dbReference>
<proteinExistence type="predicted"/>
<dbReference type="GO" id="GO:0006950">
    <property type="term" value="P:response to stress"/>
    <property type="evidence" value="ECO:0007669"/>
    <property type="project" value="TreeGrafter"/>
</dbReference>
<evidence type="ECO:0000313" key="3">
    <source>
        <dbReference type="Proteomes" id="UP000594008"/>
    </source>
</evidence>
<dbReference type="Pfam" id="PF12802">
    <property type="entry name" value="MarR_2"/>
    <property type="match status" value="1"/>
</dbReference>
<name>A0A7M2TCV5_STRCW</name>
<evidence type="ECO:0000313" key="2">
    <source>
        <dbReference type="EMBL" id="QOV45151.1"/>
    </source>
</evidence>
<organism evidence="2 3">
    <name type="scientific">Streptomyces chromofuscus</name>
    <dbReference type="NCBI Taxonomy" id="42881"/>
    <lineage>
        <taxon>Bacteria</taxon>
        <taxon>Bacillati</taxon>
        <taxon>Actinomycetota</taxon>
        <taxon>Actinomycetes</taxon>
        <taxon>Kitasatosporales</taxon>
        <taxon>Streptomycetaceae</taxon>
        <taxon>Streptomyces</taxon>
    </lineage>
</organism>
<dbReference type="EMBL" id="CP063374">
    <property type="protein sequence ID" value="QOV45151.1"/>
    <property type="molecule type" value="Genomic_DNA"/>
</dbReference>
<dbReference type="SMART" id="SM00347">
    <property type="entry name" value="HTH_MARR"/>
    <property type="match status" value="1"/>
</dbReference>